<evidence type="ECO:0000313" key="9">
    <source>
        <dbReference type="Proteomes" id="UP001605036"/>
    </source>
</evidence>
<comment type="caution">
    <text evidence="8">The sequence shown here is derived from an EMBL/GenBank/DDBJ whole genome shotgun (WGS) entry which is preliminary data.</text>
</comment>
<evidence type="ECO:0000256" key="2">
    <source>
        <dbReference type="ARBA" id="ARBA00022737"/>
    </source>
</evidence>
<comment type="subcellular location">
    <subcellularLocation>
        <location evidence="1">Nucleus</location>
    </subcellularLocation>
</comment>
<dbReference type="InterPro" id="IPR000504">
    <property type="entry name" value="RRM_dom"/>
</dbReference>
<dbReference type="Gene3D" id="3.30.70.330">
    <property type="match status" value="2"/>
</dbReference>
<evidence type="ECO:0000259" key="7">
    <source>
        <dbReference type="PROSITE" id="PS50102"/>
    </source>
</evidence>
<feature type="region of interest" description="Disordered" evidence="6">
    <location>
        <begin position="173"/>
        <end position="200"/>
    </location>
</feature>
<proteinExistence type="predicted"/>
<evidence type="ECO:0000313" key="8">
    <source>
        <dbReference type="EMBL" id="KAL2630911.1"/>
    </source>
</evidence>
<feature type="compositionally biased region" description="Polar residues" evidence="6">
    <location>
        <begin position="78"/>
        <end position="90"/>
    </location>
</feature>
<dbReference type="PANTHER" id="PTHR32343">
    <property type="entry name" value="SERINE/ARGININE-RICH SPLICING FACTOR"/>
    <property type="match status" value="1"/>
</dbReference>
<feature type="compositionally biased region" description="Low complexity" evidence="6">
    <location>
        <begin position="101"/>
        <end position="110"/>
    </location>
</feature>
<evidence type="ECO:0000256" key="1">
    <source>
        <dbReference type="ARBA" id="ARBA00004123"/>
    </source>
</evidence>
<dbReference type="CDD" id="cd12459">
    <property type="entry name" value="RRM1_CID8_like"/>
    <property type="match status" value="1"/>
</dbReference>
<dbReference type="EMBL" id="JBHFFA010000004">
    <property type="protein sequence ID" value="KAL2630911.1"/>
    <property type="molecule type" value="Genomic_DNA"/>
</dbReference>
<dbReference type="GO" id="GO:0005634">
    <property type="term" value="C:nucleus"/>
    <property type="evidence" value="ECO:0007669"/>
    <property type="project" value="UniProtKB-SubCell"/>
</dbReference>
<keyword evidence="2" id="KW-0677">Repeat</keyword>
<feature type="domain" description="RRM" evidence="7">
    <location>
        <begin position="207"/>
        <end position="282"/>
    </location>
</feature>
<dbReference type="SMART" id="SM00360">
    <property type="entry name" value="RRM"/>
    <property type="match status" value="2"/>
</dbReference>
<feature type="domain" description="RRM" evidence="7">
    <location>
        <begin position="304"/>
        <end position="380"/>
    </location>
</feature>
<keyword evidence="4" id="KW-0539">Nucleus</keyword>
<reference evidence="8 9" key="1">
    <citation type="submission" date="2024-09" db="EMBL/GenBank/DDBJ databases">
        <title>Chromosome-scale assembly of Riccia fluitans.</title>
        <authorList>
            <person name="Paukszto L."/>
            <person name="Sawicki J."/>
            <person name="Karawczyk K."/>
            <person name="Piernik-Szablinska J."/>
            <person name="Szczecinska M."/>
            <person name="Mazdziarz M."/>
        </authorList>
    </citation>
    <scope>NUCLEOTIDE SEQUENCE [LARGE SCALE GENOMIC DNA]</scope>
    <source>
        <strain evidence="8">Rf_01</strain>
        <tissue evidence="8">Aerial parts of the thallus</tissue>
    </source>
</reference>
<feature type="compositionally biased region" description="Basic and acidic residues" evidence="6">
    <location>
        <begin position="118"/>
        <end position="127"/>
    </location>
</feature>
<dbReference type="InterPro" id="IPR012677">
    <property type="entry name" value="Nucleotide-bd_a/b_plait_sf"/>
</dbReference>
<evidence type="ECO:0000256" key="6">
    <source>
        <dbReference type="SAM" id="MobiDB-lite"/>
    </source>
</evidence>
<keyword evidence="3 5" id="KW-0694">RNA-binding</keyword>
<dbReference type="PROSITE" id="PS50102">
    <property type="entry name" value="RRM"/>
    <property type="match status" value="2"/>
</dbReference>
<gene>
    <name evidence="8" type="ORF">R1flu_015597</name>
</gene>
<evidence type="ECO:0000256" key="4">
    <source>
        <dbReference type="ARBA" id="ARBA00023242"/>
    </source>
</evidence>
<sequence length="450" mass="49475">MAVADNAGVESLGGIGMTMGINMGIGMGHSLPMTRTYPILSSDNGTEQLYETPSPLEQQQQQLQLQQQQTQQQLPQKTDAQQNHTQPKQTKSGPPLPPKPQLQSQPGQQPRANGVVSRDSEADEKSGTLDAHSSVSNASMRELEDLLTKLNPLAKEFVPPSHTEANSNTVSVAAAKGNTRRKNGYNIGKRRVNSRTSRAQREDSIRRTVYVSDIDQQVTEEQLAALFITCGQVVDCRVCGDPNSVLRFAFVEFTDEEGARAALSLAGTMLGYYPVRVLPSKTAIVPVNPTFLPRSEDEREMCARTIYCTNIDKKVSQADVKLFFESLCGEVARLRLLGDYHHSTRIAFVEFVMAESAMAALNCSGAILGALPIRVSPSKTPRPVRIITEANRGYFILDVSYDQLGLKSTRKLPTFPYVRVGLVKCDKRALTSGKLAFLAQLRFVHALRPQ</sequence>
<dbReference type="Pfam" id="PF00076">
    <property type="entry name" value="RRM_1"/>
    <property type="match status" value="2"/>
</dbReference>
<feature type="compositionally biased region" description="Low complexity" evidence="6">
    <location>
        <begin position="58"/>
        <end position="76"/>
    </location>
</feature>
<organism evidence="8 9">
    <name type="scientific">Riccia fluitans</name>
    <dbReference type="NCBI Taxonomy" id="41844"/>
    <lineage>
        <taxon>Eukaryota</taxon>
        <taxon>Viridiplantae</taxon>
        <taxon>Streptophyta</taxon>
        <taxon>Embryophyta</taxon>
        <taxon>Marchantiophyta</taxon>
        <taxon>Marchantiopsida</taxon>
        <taxon>Marchantiidae</taxon>
        <taxon>Marchantiales</taxon>
        <taxon>Ricciaceae</taxon>
        <taxon>Riccia</taxon>
    </lineage>
</organism>
<dbReference type="Proteomes" id="UP001605036">
    <property type="component" value="Unassembled WGS sequence"/>
</dbReference>
<dbReference type="FunFam" id="3.30.70.330:FF:000530">
    <property type="entry name" value="Polyadenylate-binding protein-interacting protein 11"/>
    <property type="match status" value="1"/>
</dbReference>
<dbReference type="FunFam" id="3.30.70.330:FF:000665">
    <property type="entry name" value="Polyadenylate-binding protein-interacting protein 10"/>
    <property type="match status" value="1"/>
</dbReference>
<feature type="compositionally biased region" description="Polar residues" evidence="6">
    <location>
        <begin position="39"/>
        <end position="57"/>
    </location>
</feature>
<dbReference type="SUPFAM" id="SSF54928">
    <property type="entry name" value="RNA-binding domain, RBD"/>
    <property type="match status" value="2"/>
</dbReference>
<feature type="region of interest" description="Disordered" evidence="6">
    <location>
        <begin position="36"/>
        <end position="137"/>
    </location>
</feature>
<dbReference type="Pfam" id="PF07145">
    <property type="entry name" value="PAM2"/>
    <property type="match status" value="1"/>
</dbReference>
<accession>A0ABD1YJG0</accession>
<dbReference type="InterPro" id="IPR009818">
    <property type="entry name" value="PAM2_motif"/>
</dbReference>
<dbReference type="PANTHER" id="PTHR32343:SF22">
    <property type="entry name" value="LD29830P"/>
    <property type="match status" value="1"/>
</dbReference>
<dbReference type="AlphaFoldDB" id="A0ABD1YJG0"/>
<dbReference type="InterPro" id="IPR034823">
    <property type="entry name" value="CID8-like_RRM1"/>
</dbReference>
<name>A0ABD1YJG0_9MARC</name>
<protein>
    <recommendedName>
        <fullName evidence="7">RRM domain-containing protein</fullName>
    </recommendedName>
</protein>
<feature type="compositionally biased region" description="Basic residues" evidence="6">
    <location>
        <begin position="178"/>
        <end position="193"/>
    </location>
</feature>
<keyword evidence="9" id="KW-1185">Reference proteome</keyword>
<dbReference type="CDD" id="cd12460">
    <property type="entry name" value="RRM2_CID8_like"/>
    <property type="match status" value="1"/>
</dbReference>
<dbReference type="GO" id="GO:0003729">
    <property type="term" value="F:mRNA binding"/>
    <property type="evidence" value="ECO:0007669"/>
    <property type="project" value="UniProtKB-ARBA"/>
</dbReference>
<dbReference type="InterPro" id="IPR035979">
    <property type="entry name" value="RBD_domain_sf"/>
</dbReference>
<dbReference type="InterPro" id="IPR034825">
    <property type="entry name" value="CID8-like_RRM2"/>
</dbReference>
<evidence type="ECO:0000256" key="5">
    <source>
        <dbReference type="PROSITE-ProRule" id="PRU00176"/>
    </source>
</evidence>
<evidence type="ECO:0000256" key="3">
    <source>
        <dbReference type="ARBA" id="ARBA00022884"/>
    </source>
</evidence>